<feature type="transmembrane region" description="Helical" evidence="6">
    <location>
        <begin position="20"/>
        <end position="42"/>
    </location>
</feature>
<dbReference type="InterPro" id="IPR047347">
    <property type="entry name" value="YvaQ-like_sensor"/>
</dbReference>
<feature type="domain" description="Methyl-accepting transducer" evidence="7">
    <location>
        <begin position="236"/>
        <end position="465"/>
    </location>
</feature>
<dbReference type="RefSeq" id="WP_165105588.1">
    <property type="nucleotide sequence ID" value="NZ_JAAKYA010000012.1"/>
</dbReference>
<dbReference type="EMBL" id="JAAKYA010000012">
    <property type="protein sequence ID" value="NGO38232.1"/>
    <property type="molecule type" value="Genomic_DNA"/>
</dbReference>
<gene>
    <name evidence="8" type="ORF">G4L39_02320</name>
</gene>
<accession>A0A6M1RTZ4</accession>
<dbReference type="Gene3D" id="1.10.287.950">
    <property type="entry name" value="Methyl-accepting chemotaxis protein"/>
    <property type="match status" value="1"/>
</dbReference>
<evidence type="ECO:0000256" key="6">
    <source>
        <dbReference type="SAM" id="Phobius"/>
    </source>
</evidence>
<dbReference type="SUPFAM" id="SSF58104">
    <property type="entry name" value="Methyl-accepting chemotaxis protein (MCP) signaling domain"/>
    <property type="match status" value="1"/>
</dbReference>
<dbReference type="AlphaFoldDB" id="A0A6M1RTZ4"/>
<evidence type="ECO:0000256" key="5">
    <source>
        <dbReference type="SAM" id="MobiDB-lite"/>
    </source>
</evidence>
<dbReference type="CDD" id="cd19411">
    <property type="entry name" value="MCP2201-like_sensor"/>
    <property type="match status" value="1"/>
</dbReference>
<dbReference type="GO" id="GO:0007165">
    <property type="term" value="P:signal transduction"/>
    <property type="evidence" value="ECO:0007669"/>
    <property type="project" value="UniProtKB-KW"/>
</dbReference>
<dbReference type="Pfam" id="PF00015">
    <property type="entry name" value="MCPsignal"/>
    <property type="match status" value="1"/>
</dbReference>
<dbReference type="GO" id="GO:0004888">
    <property type="term" value="F:transmembrane signaling receptor activity"/>
    <property type="evidence" value="ECO:0007669"/>
    <property type="project" value="InterPro"/>
</dbReference>
<keyword evidence="6" id="KW-0812">Transmembrane</keyword>
<dbReference type="InterPro" id="IPR051310">
    <property type="entry name" value="MCP_chemotaxis"/>
</dbReference>
<evidence type="ECO:0000256" key="2">
    <source>
        <dbReference type="ARBA" id="ARBA00029447"/>
    </source>
</evidence>
<dbReference type="GO" id="GO:0006935">
    <property type="term" value="P:chemotaxis"/>
    <property type="evidence" value="ECO:0007669"/>
    <property type="project" value="UniProtKB-KW"/>
</dbReference>
<feature type="region of interest" description="Disordered" evidence="5">
    <location>
        <begin position="645"/>
        <end position="692"/>
    </location>
</feature>
<keyword evidence="9" id="KW-1185">Reference proteome</keyword>
<dbReference type="InterPro" id="IPR024478">
    <property type="entry name" value="HlyB_4HB_MCP"/>
</dbReference>
<evidence type="ECO:0000256" key="3">
    <source>
        <dbReference type="PROSITE-ProRule" id="PRU00284"/>
    </source>
</evidence>
<dbReference type="Proteomes" id="UP000477311">
    <property type="component" value="Unassembled WGS sequence"/>
</dbReference>
<dbReference type="Pfam" id="PF12729">
    <property type="entry name" value="4HB_MCP_1"/>
    <property type="match status" value="1"/>
</dbReference>
<dbReference type="PROSITE" id="PS50111">
    <property type="entry name" value="CHEMOTAXIS_TRANSDUC_2"/>
    <property type="match status" value="1"/>
</dbReference>
<sequence length="692" mass="74427">MKTVLPHKAHAGWTLGKRLTASFSTVVVLLLILAGILGCAFFQIRSSLTDITKVQLPSTAKALEVYILNVTDVQKAVLGHIQARDLSTKQNLEAAVAQSANTINERLNALEMLLNTQEERELYRKVLDARERFREERGRVFELSRQGKTQEAMERFLEQLQPAQERYLAALAELLQNNQNDASQQIAGATAVARLGFGVTVSVSALITVAAALVGWYTNRSIARLLRPVVTGLEESSEQVAAAAGQVTSTSQSLAQGASEQAASLEETSASLEELTAMTQRNAANAQQARSLASQTRTAVEAGQTEMTQLTRAMDDIQTASTEISKIIKTIDEIAFQTNLLALNAAVEAARAGEAGMGFAVVADEVRALAQRAAAAARETAEKIENSVAKSRAGADISQRVAQHLQDILGKARQVDELVAEIAAASQEQSQGIGQINSAVSQMDKVTQANAAAAEQSAAAARELQSQADALREVVLQLQALVGGDAGRTETGQPAVVTEPPVVPARRQHVTGGARAPIVQRNGREGALEQQINKAMAAHSAWKQRLLDAIQTGRSEHDPAKVSKDNQCDFGKWLYSLPHEVQRTEHWQNVRALHEEFHKEAGRVLELALAGRQAEARQSMEHGGEFTRRTAALIEALMQWKKGSSTVAPAPAPARGTPSTVTSDDVAGSFVDDPIPMPPPKENPTPRFRIAP</sequence>
<dbReference type="SMART" id="SM00283">
    <property type="entry name" value="MA"/>
    <property type="match status" value="1"/>
</dbReference>
<evidence type="ECO:0000256" key="1">
    <source>
        <dbReference type="ARBA" id="ARBA00022500"/>
    </source>
</evidence>
<keyword evidence="6" id="KW-0472">Membrane</keyword>
<dbReference type="PRINTS" id="PR00260">
    <property type="entry name" value="CHEMTRNSDUCR"/>
</dbReference>
<reference evidence="8 9" key="1">
    <citation type="submission" date="2020-02" db="EMBL/GenBank/DDBJ databases">
        <title>Draft genome sequence of Limisphaera ngatamarikiensis NGM72.4T, a thermophilic Verrucomicrobia grouped in subdivision 3.</title>
        <authorList>
            <person name="Carere C.R."/>
            <person name="Steen J."/>
            <person name="Hugenholtz P."/>
            <person name="Stott M.B."/>
        </authorList>
    </citation>
    <scope>NUCLEOTIDE SEQUENCE [LARGE SCALE GENOMIC DNA]</scope>
    <source>
        <strain evidence="8 9">NGM72.4</strain>
    </source>
</reference>
<evidence type="ECO:0000313" key="9">
    <source>
        <dbReference type="Proteomes" id="UP000477311"/>
    </source>
</evidence>
<dbReference type="InterPro" id="IPR004090">
    <property type="entry name" value="Chemotax_Me-accpt_rcpt"/>
</dbReference>
<keyword evidence="6" id="KW-1133">Transmembrane helix</keyword>
<dbReference type="Pfam" id="PF13682">
    <property type="entry name" value="CZB"/>
    <property type="match status" value="1"/>
</dbReference>
<dbReference type="Gene3D" id="1.20.120.30">
    <property type="entry name" value="Aspartate receptor, ligand-binding domain"/>
    <property type="match status" value="1"/>
</dbReference>
<feature type="transmembrane region" description="Helical" evidence="6">
    <location>
        <begin position="195"/>
        <end position="217"/>
    </location>
</feature>
<dbReference type="GO" id="GO:0016020">
    <property type="term" value="C:membrane"/>
    <property type="evidence" value="ECO:0007669"/>
    <property type="project" value="InterPro"/>
</dbReference>
<feature type="coiled-coil region" evidence="4">
    <location>
        <begin position="454"/>
        <end position="481"/>
    </location>
</feature>
<dbReference type="InterPro" id="IPR004089">
    <property type="entry name" value="MCPsignal_dom"/>
</dbReference>
<evidence type="ECO:0000256" key="4">
    <source>
        <dbReference type="SAM" id="Coils"/>
    </source>
</evidence>
<organism evidence="8 9">
    <name type="scientific">Limisphaera ngatamarikiensis</name>
    <dbReference type="NCBI Taxonomy" id="1324935"/>
    <lineage>
        <taxon>Bacteria</taxon>
        <taxon>Pseudomonadati</taxon>
        <taxon>Verrucomicrobiota</taxon>
        <taxon>Verrucomicrobiia</taxon>
        <taxon>Limisphaerales</taxon>
        <taxon>Limisphaeraceae</taxon>
        <taxon>Limisphaera</taxon>
    </lineage>
</organism>
<keyword evidence="4" id="KW-0175">Coiled coil</keyword>
<proteinExistence type="inferred from homology"/>
<name>A0A6M1RTZ4_9BACT</name>
<comment type="caution">
    <text evidence="8">The sequence shown here is derived from an EMBL/GenBank/DDBJ whole genome shotgun (WGS) entry which is preliminary data.</text>
</comment>
<evidence type="ECO:0000313" key="8">
    <source>
        <dbReference type="EMBL" id="NGO38232.1"/>
    </source>
</evidence>
<keyword evidence="1" id="KW-0145">Chemotaxis</keyword>
<protein>
    <submittedName>
        <fullName evidence="8">Chemotaxis protein</fullName>
    </submittedName>
</protein>
<dbReference type="PANTHER" id="PTHR43531:SF11">
    <property type="entry name" value="METHYL-ACCEPTING CHEMOTAXIS PROTEIN 3"/>
    <property type="match status" value="1"/>
</dbReference>
<comment type="similarity">
    <text evidence="2">Belongs to the methyl-accepting chemotaxis (MCP) protein family.</text>
</comment>
<keyword evidence="3" id="KW-0807">Transducer</keyword>
<dbReference type="PANTHER" id="PTHR43531">
    <property type="entry name" value="PROTEIN ICFG"/>
    <property type="match status" value="1"/>
</dbReference>
<evidence type="ECO:0000259" key="7">
    <source>
        <dbReference type="PROSITE" id="PS50111"/>
    </source>
</evidence>
<dbReference type="InterPro" id="IPR025991">
    <property type="entry name" value="Chemoreceptor_zinc-bind_dom"/>
</dbReference>